<dbReference type="Gene3D" id="3.40.525.10">
    <property type="entry name" value="CRAL-TRIO lipid binding domain"/>
    <property type="match status" value="1"/>
</dbReference>
<feature type="chain" id="PRO_5013189105" evidence="1">
    <location>
        <begin position="24"/>
        <end position="287"/>
    </location>
</feature>
<dbReference type="AlphaFoldDB" id="A0A226D569"/>
<evidence type="ECO:0000259" key="2">
    <source>
        <dbReference type="PROSITE" id="PS50191"/>
    </source>
</evidence>
<dbReference type="OrthoDB" id="6682367at2759"/>
<evidence type="ECO:0000313" key="3">
    <source>
        <dbReference type="EMBL" id="OXA39386.1"/>
    </source>
</evidence>
<comment type="caution">
    <text evidence="3">The sequence shown here is derived from an EMBL/GenBank/DDBJ whole genome shotgun (WGS) entry which is preliminary data.</text>
</comment>
<feature type="signal peptide" evidence="1">
    <location>
        <begin position="1"/>
        <end position="23"/>
    </location>
</feature>
<keyword evidence="1" id="KW-0732">Signal</keyword>
<proteinExistence type="predicted"/>
<dbReference type="Proteomes" id="UP000198287">
    <property type="component" value="Unassembled WGS sequence"/>
</dbReference>
<evidence type="ECO:0000313" key="4">
    <source>
        <dbReference type="Proteomes" id="UP000198287"/>
    </source>
</evidence>
<dbReference type="InterPro" id="IPR001251">
    <property type="entry name" value="CRAL-TRIO_dom"/>
</dbReference>
<reference evidence="3 4" key="1">
    <citation type="submission" date="2015-12" db="EMBL/GenBank/DDBJ databases">
        <title>The genome of Folsomia candida.</title>
        <authorList>
            <person name="Faddeeva A."/>
            <person name="Derks M.F."/>
            <person name="Anvar Y."/>
            <person name="Smit S."/>
            <person name="Van Straalen N."/>
            <person name="Roelofs D."/>
        </authorList>
    </citation>
    <scope>NUCLEOTIDE SEQUENCE [LARGE SCALE GENOMIC DNA]</scope>
    <source>
        <strain evidence="3 4">VU population</strain>
        <tissue evidence="3">Whole body</tissue>
    </source>
</reference>
<dbReference type="EMBL" id="LNIX01000039">
    <property type="protein sequence ID" value="OXA39386.1"/>
    <property type="molecule type" value="Genomic_DNA"/>
</dbReference>
<protein>
    <submittedName>
        <fullName evidence="3">Protein real-time</fullName>
    </submittedName>
</protein>
<keyword evidence="4" id="KW-1185">Reference proteome</keyword>
<dbReference type="SUPFAM" id="SSF46938">
    <property type="entry name" value="CRAL/TRIO N-terminal domain"/>
    <property type="match status" value="1"/>
</dbReference>
<organism evidence="3 4">
    <name type="scientific">Folsomia candida</name>
    <name type="common">Springtail</name>
    <dbReference type="NCBI Taxonomy" id="158441"/>
    <lineage>
        <taxon>Eukaryota</taxon>
        <taxon>Metazoa</taxon>
        <taxon>Ecdysozoa</taxon>
        <taxon>Arthropoda</taxon>
        <taxon>Hexapoda</taxon>
        <taxon>Collembola</taxon>
        <taxon>Entomobryomorpha</taxon>
        <taxon>Isotomoidea</taxon>
        <taxon>Isotomidae</taxon>
        <taxon>Proisotominae</taxon>
        <taxon>Folsomia</taxon>
    </lineage>
</organism>
<dbReference type="CDD" id="cd00170">
    <property type="entry name" value="SEC14"/>
    <property type="match status" value="1"/>
</dbReference>
<dbReference type="InterPro" id="IPR036273">
    <property type="entry name" value="CRAL/TRIO_N_dom_sf"/>
</dbReference>
<feature type="domain" description="CRAL-TRIO" evidence="2">
    <location>
        <begin position="102"/>
        <end position="278"/>
    </location>
</feature>
<dbReference type="InterPro" id="IPR036865">
    <property type="entry name" value="CRAL-TRIO_dom_sf"/>
</dbReference>
<evidence type="ECO:0000256" key="1">
    <source>
        <dbReference type="SAM" id="SignalP"/>
    </source>
</evidence>
<dbReference type="SUPFAM" id="SSF52087">
    <property type="entry name" value="CRAL/TRIO domain"/>
    <property type="match status" value="1"/>
</dbReference>
<dbReference type="InterPro" id="IPR051064">
    <property type="entry name" value="SEC14/CRAL-TRIO_domain"/>
</dbReference>
<dbReference type="PANTHER" id="PTHR23324:SF83">
    <property type="entry name" value="SEC14-LIKE PROTEIN 2"/>
    <property type="match status" value="1"/>
</dbReference>
<dbReference type="PANTHER" id="PTHR23324">
    <property type="entry name" value="SEC14 RELATED PROTEIN"/>
    <property type="match status" value="1"/>
</dbReference>
<accession>A0A226D569</accession>
<name>A0A226D569_FOLCA</name>
<sequence>MLEKTPKKFVIFCFVTILPTITGSTFEKDVTLTLDQKVLLDKFRAQVVDKMPQDYMKSEIYLVKWLRTSNFHIGAAEERLFQHLEWRKDRGIDDEKYELDRKSEPLDDDIRFYLDGRDKLGRPFMLLETRNHDARRLIIQGKYDKLVRFYEHAFESGCKLVLDFTEKYKNVTRGHLLVNLDGLIIQQNSCVACVTMFVQNIINFVQNYPECIDKIIVANAPLSFNVFANIGKAAFSEEIRRNVQVYGKNTQLLRKSLSTDFERDQIPPSLGGSKIYAGMEDENVDRK</sequence>
<dbReference type="GO" id="GO:0005737">
    <property type="term" value="C:cytoplasm"/>
    <property type="evidence" value="ECO:0007669"/>
    <property type="project" value="TreeGrafter"/>
</dbReference>
<gene>
    <name evidence="3" type="ORF">Fcan01_25870</name>
</gene>
<dbReference type="Pfam" id="PF00650">
    <property type="entry name" value="CRAL_TRIO"/>
    <property type="match status" value="1"/>
</dbReference>
<dbReference type="SMART" id="SM00516">
    <property type="entry name" value="SEC14"/>
    <property type="match status" value="1"/>
</dbReference>
<dbReference type="PROSITE" id="PS50191">
    <property type="entry name" value="CRAL_TRIO"/>
    <property type="match status" value="1"/>
</dbReference>